<feature type="domain" description="Amidohydrolase-related" evidence="3">
    <location>
        <begin position="73"/>
        <end position="419"/>
    </location>
</feature>
<organism evidence="4 5">
    <name type="scientific">Cupriavidus oxalaticus</name>
    <dbReference type="NCBI Taxonomy" id="96344"/>
    <lineage>
        <taxon>Bacteria</taxon>
        <taxon>Pseudomonadati</taxon>
        <taxon>Pseudomonadota</taxon>
        <taxon>Betaproteobacteria</taxon>
        <taxon>Burkholderiales</taxon>
        <taxon>Burkholderiaceae</taxon>
        <taxon>Cupriavidus</taxon>
    </lineage>
</organism>
<gene>
    <name evidence="4" type="ORF">D2917_08985</name>
</gene>
<dbReference type="AlphaFoldDB" id="A0A5P3VEG9"/>
<dbReference type="PANTHER" id="PTHR43794:SF11">
    <property type="entry name" value="AMIDOHYDROLASE-RELATED DOMAIN-CONTAINING PROTEIN"/>
    <property type="match status" value="1"/>
</dbReference>
<protein>
    <submittedName>
        <fullName evidence="4">Cytosine deaminase</fullName>
    </submittedName>
</protein>
<dbReference type="GO" id="GO:0016810">
    <property type="term" value="F:hydrolase activity, acting on carbon-nitrogen (but not peptide) bonds"/>
    <property type="evidence" value="ECO:0007669"/>
    <property type="project" value="InterPro"/>
</dbReference>
<proteinExistence type="inferred from homology"/>
<evidence type="ECO:0000313" key="5">
    <source>
        <dbReference type="Proteomes" id="UP000325743"/>
    </source>
</evidence>
<dbReference type="Gene3D" id="2.30.40.10">
    <property type="entry name" value="Urease, subunit C, domain 1"/>
    <property type="match status" value="1"/>
</dbReference>
<dbReference type="PANTHER" id="PTHR43794">
    <property type="entry name" value="AMINOHYDROLASE SSNA-RELATED"/>
    <property type="match status" value="1"/>
</dbReference>
<dbReference type="InterPro" id="IPR032466">
    <property type="entry name" value="Metal_Hydrolase"/>
</dbReference>
<dbReference type="InterPro" id="IPR006680">
    <property type="entry name" value="Amidohydro-rel"/>
</dbReference>
<dbReference type="SUPFAM" id="SSF51338">
    <property type="entry name" value="Composite domain of metallo-dependent hydrolases"/>
    <property type="match status" value="1"/>
</dbReference>
<evidence type="ECO:0000313" key="4">
    <source>
        <dbReference type="EMBL" id="QEZ44348.1"/>
    </source>
</evidence>
<name>A0A5P3VEG9_9BURK</name>
<dbReference type="InterPro" id="IPR050287">
    <property type="entry name" value="MTA/SAH_deaminase"/>
</dbReference>
<accession>A0A5P3VEG9</accession>
<evidence type="ECO:0000256" key="1">
    <source>
        <dbReference type="ARBA" id="ARBA00006745"/>
    </source>
</evidence>
<comment type="similarity">
    <text evidence="1">Belongs to the metallo-dependent hydrolases superfamily. ATZ/TRZ family.</text>
</comment>
<dbReference type="NCBIfam" id="NF006056">
    <property type="entry name" value="PRK08204.1"/>
    <property type="match status" value="1"/>
</dbReference>
<dbReference type="InterPro" id="IPR011059">
    <property type="entry name" value="Metal-dep_hydrolase_composite"/>
</dbReference>
<dbReference type="Pfam" id="PF01979">
    <property type="entry name" value="Amidohydro_1"/>
    <property type="match status" value="1"/>
</dbReference>
<evidence type="ECO:0000259" key="3">
    <source>
        <dbReference type="Pfam" id="PF01979"/>
    </source>
</evidence>
<dbReference type="Gene3D" id="3.20.20.140">
    <property type="entry name" value="Metal-dependent hydrolases"/>
    <property type="match status" value="1"/>
</dbReference>
<dbReference type="SUPFAM" id="SSF51556">
    <property type="entry name" value="Metallo-dependent hydrolases"/>
    <property type="match status" value="1"/>
</dbReference>
<dbReference type="Proteomes" id="UP000325743">
    <property type="component" value="Chromosome 1"/>
</dbReference>
<keyword evidence="2" id="KW-0378">Hydrolase</keyword>
<evidence type="ECO:0000256" key="2">
    <source>
        <dbReference type="ARBA" id="ARBA00022801"/>
    </source>
</evidence>
<sequence length="453" mass="49038">MFQNAHCMNAAKQGSLWQNEAEFVIREGHVLTMDDALGDLPETDVHIVDGEIVDIGVALRTPGIAEIDARGMVVMPGLVDTHWHLWNSSLRALVRGDDPVHGYFPTTLQIGPFFLPEDSYHSVRLGLAEGLASGITTVNNWSHNTRSAQHADAELRAMHEMGVRGRFSYGWGQELPLDQMMDLEDLARVQREGMPDSTLLTLGAAVRTPVSNPRGAVPIGVVKAEMEAIRALGLPITMHARPGVVSVLAAEGLLGRDLQLVHPQGVSPEEARLLAASGTTFSCSPVIEMHYAQATRGEIQFQELMDHRVQQSLSVDSSAASANADYFSCMRALLWSHKQRFGSTVPLPPRRLLELATIDGARDLGLDAWIGSLVPGKRADIILVRTTDANVAPVIDPVHALVYSAQPSNVDTVLVDGKVLLRNGCHTRVDVGGIVSDASASIHALRRRFALAA</sequence>
<reference evidence="4 5" key="1">
    <citation type="submission" date="2018-09" db="EMBL/GenBank/DDBJ databases">
        <title>Complete genome sequence of Cupriavidus oxalaticus T2, a bacterium capable of phenol tolerance and degradation.</title>
        <authorList>
            <person name="Yan J."/>
        </authorList>
    </citation>
    <scope>NUCLEOTIDE SEQUENCE [LARGE SCALE GENOMIC DNA]</scope>
    <source>
        <strain evidence="4 5">T2</strain>
    </source>
</reference>
<dbReference type="EMBL" id="CP032518">
    <property type="protein sequence ID" value="QEZ44348.1"/>
    <property type="molecule type" value="Genomic_DNA"/>
</dbReference>